<name>A0A8S9V067_PHYIN</name>
<evidence type="ECO:0000313" key="2">
    <source>
        <dbReference type="Proteomes" id="UP000704712"/>
    </source>
</evidence>
<evidence type="ECO:0000313" key="1">
    <source>
        <dbReference type="EMBL" id="KAF4146221.1"/>
    </source>
</evidence>
<reference evidence="1" key="1">
    <citation type="submission" date="2020-03" db="EMBL/GenBank/DDBJ databases">
        <title>Hybrid Assembly of Korean Phytophthora infestans isolates.</title>
        <authorList>
            <person name="Prokchorchik M."/>
            <person name="Lee Y."/>
            <person name="Seo J."/>
            <person name="Cho J.-H."/>
            <person name="Park Y.-E."/>
            <person name="Jang D.-C."/>
            <person name="Im J.-S."/>
            <person name="Choi J.-G."/>
            <person name="Park H.-J."/>
            <person name="Lee G.-B."/>
            <person name="Lee Y.-G."/>
            <person name="Hong S.-Y."/>
            <person name="Cho K."/>
            <person name="Sohn K.H."/>
        </authorList>
    </citation>
    <scope>NUCLEOTIDE SEQUENCE</scope>
    <source>
        <strain evidence="1">KR_2_A2</strain>
    </source>
</reference>
<protein>
    <submittedName>
        <fullName evidence="1">Uncharacterized protein</fullName>
    </submittedName>
</protein>
<proteinExistence type="predicted"/>
<accession>A0A8S9V067</accession>
<comment type="caution">
    <text evidence="1">The sequence shown here is derived from an EMBL/GenBank/DDBJ whole genome shotgun (WGS) entry which is preliminary data.</text>
</comment>
<dbReference type="EMBL" id="JAACNO010000640">
    <property type="protein sequence ID" value="KAF4146221.1"/>
    <property type="molecule type" value="Genomic_DNA"/>
</dbReference>
<gene>
    <name evidence="1" type="ORF">GN958_ATG04588</name>
</gene>
<sequence>MPSTKKPVITKKEFQAIAIAMISSDPHLKGLWLGESASKVIKAHVLGSGTRWNKKMNAVLKRILYALRGKTKREYFGRKIVSHDYNKEGCVALVRWEETTELMKTLPKSVVTEYWRRCLGPGSAFERMYVEAKAKES</sequence>
<dbReference type="AlphaFoldDB" id="A0A8S9V067"/>
<dbReference type="Proteomes" id="UP000704712">
    <property type="component" value="Unassembled WGS sequence"/>
</dbReference>
<organism evidence="1 2">
    <name type="scientific">Phytophthora infestans</name>
    <name type="common">Potato late blight agent</name>
    <name type="synonym">Botrytis infestans</name>
    <dbReference type="NCBI Taxonomy" id="4787"/>
    <lineage>
        <taxon>Eukaryota</taxon>
        <taxon>Sar</taxon>
        <taxon>Stramenopiles</taxon>
        <taxon>Oomycota</taxon>
        <taxon>Peronosporomycetes</taxon>
        <taxon>Peronosporales</taxon>
        <taxon>Peronosporaceae</taxon>
        <taxon>Phytophthora</taxon>
    </lineage>
</organism>